<reference evidence="1 2" key="1">
    <citation type="journal article" date="2020" name="Cell Rep.">
        <title>Local necrotic cells trigger systemic immune activation via gut microbiome dysbiosis in Drosophila.</title>
        <authorList>
            <person name="Kosakamoto H."/>
            <person name="Yamauchi T."/>
            <person name="Akuzawa-Tokita Y."/>
            <person name="Nishimura K."/>
            <person name="Soga T."/>
            <person name="Murakami T."/>
            <person name="Mori H."/>
            <person name="Yamamoto K."/>
            <person name="Miyazaki R."/>
            <person name="Koto A."/>
            <person name="Miura M."/>
            <person name="Obata F."/>
        </authorList>
    </citation>
    <scope>NUCLEOTIDE SEQUENCE [LARGE SCALE GENOMIC DNA]</scope>
    <source>
        <strain evidence="1 2">Ai</strain>
    </source>
</reference>
<accession>A0A6V8IB45</accession>
<dbReference type="EMBL" id="BLJP01000021">
    <property type="protein sequence ID" value="GFE94810.1"/>
    <property type="molecule type" value="Genomic_DNA"/>
</dbReference>
<dbReference type="OrthoDB" id="5417071at2"/>
<protein>
    <submittedName>
        <fullName evidence="1">Uncharacterized protein</fullName>
    </submittedName>
</protein>
<comment type="caution">
    <text evidence="1">The sequence shown here is derived from an EMBL/GenBank/DDBJ whole genome shotgun (WGS) entry which is preliminary data.</text>
</comment>
<gene>
    <name evidence="1" type="ORF">DmAi_28690</name>
</gene>
<dbReference type="AlphaFoldDB" id="A0A6V8IB45"/>
<sequence>MTINLEKIYFEYRVEGGKARAILEQQDWYCRIADFDPKTGDALPQGVSSVLERISDYALQKNETVIQDRLWRIVDHCRHSIERLFHALNESPRREHALLPVHAVRELDANSFIKLSNRPGRTVREKLAGKPYMQAVRRFQSVDLPENRLLKSFVWRLAKLLEMRLDSIGHEDEILPKIHSWLCSGEAQAIGNWDNLPPNNTLLSHRDYRRVWDGWRWLQTLDDDIARDCAQFDARAKTMDLWTRYAQLWSAGKNLFSEMLLTFDYETFKILPWFSRLPLVHISRQNISRLNQRCVITDPVCVDFTALRPCYASSADQVARSLPDTFLWQQWRRDAESVDLELFHSDAIWLHPQSITISMSDLLFSKDNISENFDRAARAFTNRLRNIFRSETLYWVVPDFLNDFELETIRRNLNACFANVEPLPRSVAAIFARADPARIKGEGYAIVVVDTIGSKVCAIKLQAKFDEDLKKRLPITRGFYWERCPPVIISNTDEGKTEPHGYDIPTVDAQKQWHDASQSTKSVHIDSAVLKRDPRVGNFAFCINLTESPVRGGIYLHALQQQAGDIPLWCDQISELSIKVRKEGIYQRLHLVSRGTMVKPVRGKPVSIPVGEYFTLPAGKPYYLVPLSIGSDADDLGFAARLNSPAFPLKNDVPCKLNLTFEYGADDPYKLVFTPQDKSFPPVHATWQRTEDIIITDAPAPEYPPPKTWKELENFPKDGGSENNNLLMWVLREIAHLKRDLDSLTKPRATGRISHEWGTDRNGKYFTFALCYSAHEPVFIHQNSFARGLTCTDFVVGDEISFVLEEQGDGRYLGLKVARYEPCTNQDIFDEAEEREIIHSIRRKLYFPIIQVWRDGRSISDPECPQNFSTKMKNNCEYFFTLLSKDTTPDKVKSEIGFLLCCMHKDIRQESFQWIFEQINHGNIREKRTVGFALGNVSEPWQQVLLSQLVANPTTDVLRVFSYAIWHEQSFVEKFSLAELQDILSSLSIMMKNIQCCPPRKHDKDKRTERNWTRSTVESLELLLGLLRTRVSSNPEIQMLLQPHQKITKEFAKQVERVTDIVLDSNILLFSHLQLNIQQPDGDLTPDLLYALRLSLCGDNGADAIHISGVSDNNFD</sequence>
<evidence type="ECO:0000313" key="2">
    <source>
        <dbReference type="Proteomes" id="UP000548726"/>
    </source>
</evidence>
<dbReference type="Proteomes" id="UP000548726">
    <property type="component" value="Unassembled WGS sequence"/>
</dbReference>
<name>A0A6V8IB45_9PROT</name>
<dbReference type="RefSeq" id="WP_086655774.1">
    <property type="nucleotide sequence ID" value="NZ_BLJP01000021.1"/>
</dbReference>
<keyword evidence="2" id="KW-1185">Reference proteome</keyword>
<proteinExistence type="predicted"/>
<organism evidence="1 2">
    <name type="scientific">Acetobacter persici</name>
    <dbReference type="NCBI Taxonomy" id="1076596"/>
    <lineage>
        <taxon>Bacteria</taxon>
        <taxon>Pseudomonadati</taxon>
        <taxon>Pseudomonadota</taxon>
        <taxon>Alphaproteobacteria</taxon>
        <taxon>Acetobacterales</taxon>
        <taxon>Acetobacteraceae</taxon>
        <taxon>Acetobacter</taxon>
    </lineage>
</organism>
<evidence type="ECO:0000313" key="1">
    <source>
        <dbReference type="EMBL" id="GFE94810.1"/>
    </source>
</evidence>